<dbReference type="RefSeq" id="WP_181758526.1">
    <property type="nucleotide sequence ID" value="NZ_BMCR01000001.1"/>
</dbReference>
<accession>A0A838XG19</accession>
<feature type="transmembrane region" description="Helical" evidence="2">
    <location>
        <begin position="93"/>
        <end position="113"/>
    </location>
</feature>
<sequence>MTTTGVDAPSTEERNDTVAETLRYRTLTGTWRVVLVLATIAAVGVVINQLFNLQFMVGHTLVGSSFLYLLALFILPFIFIVAPASASAPRDRVPLYDVVLALVAAGILLFFNLNSETIVMAGWEYVAPVSAQIVAALFWLLLVEASRRAGGTALGIIVAIFSLYPLVADQVPGPIQGFPQEPETAASFYAFSSESAFGIPMQAFGGLVVGFIIFGAALQATGAGKVFMDLSFAILGTVRGGAAKVSIFSSGLLGSMSGSVITNVLTTGAMSIPAMRKTGFDKEHAAAVEACASTGAVLMPPVMGATAFIMASFLQIPYSDVVIAAVIPSVLYYLALFLQIDAYSARRKLKGIPRADLPRVRDALKEGWHHIFAFALLMWMLLFLKQEAAAPFYATVVLLVVNQIFGKRLNWSAATNLVYDIGRTLVELTAILTGIGLIIGALVVTGLAGTLATDLIVLAGGSALLMLLMGAVTSFLLGMGMTVTAAYVFLAIILAPGLVSAGLDPLAVHLFILYWGMLSFITPPVALGSFTAASIAGASPMRTGLTSMRLGSIIYFVPFFFVLNPALILKGTPLEIAYILGTAVVGVFFISAGTQRYLVGFGSLGRGVAGLVAQILMLVSGLCLLYPGGVGGVSTELVLVIAVVAAVVAIGLAWIFPERVEAEPAGGGARNA</sequence>
<keyword evidence="2" id="KW-1133">Transmembrane helix</keyword>
<feature type="transmembrane region" description="Helical" evidence="2">
    <location>
        <begin position="515"/>
        <end position="538"/>
    </location>
</feature>
<evidence type="ECO:0000313" key="4">
    <source>
        <dbReference type="EMBL" id="MBA4610349.1"/>
    </source>
</evidence>
<feature type="domain" description="TRAP C4-dicarboxylate transport system permease DctM subunit" evidence="3">
    <location>
        <begin position="137"/>
        <end position="569"/>
    </location>
</feature>
<dbReference type="PANTHER" id="PTHR43849:SF2">
    <property type="entry name" value="BLL3936 PROTEIN"/>
    <property type="match status" value="1"/>
</dbReference>
<feature type="transmembrane region" description="Helical" evidence="2">
    <location>
        <begin position="57"/>
        <end position="81"/>
    </location>
</feature>
<feature type="transmembrane region" description="Helical" evidence="2">
    <location>
        <begin position="576"/>
        <end position="599"/>
    </location>
</feature>
<evidence type="ECO:0000256" key="2">
    <source>
        <dbReference type="SAM" id="Phobius"/>
    </source>
</evidence>
<keyword evidence="5" id="KW-1185">Reference proteome</keyword>
<evidence type="ECO:0000259" key="3">
    <source>
        <dbReference type="Pfam" id="PF06808"/>
    </source>
</evidence>
<keyword evidence="1" id="KW-1003">Cell membrane</keyword>
<feature type="transmembrane region" description="Helical" evidence="2">
    <location>
        <begin position="322"/>
        <end position="342"/>
    </location>
</feature>
<comment type="function">
    <text evidence="1">Part of the tripartite ATP-independent periplasmic (TRAP) transport system.</text>
</comment>
<dbReference type="InterPro" id="IPR010656">
    <property type="entry name" value="DctM"/>
</dbReference>
<keyword evidence="2" id="KW-0472">Membrane</keyword>
<dbReference type="GO" id="GO:0005886">
    <property type="term" value="C:plasma membrane"/>
    <property type="evidence" value="ECO:0007669"/>
    <property type="project" value="UniProtKB-SubCell"/>
</dbReference>
<feature type="transmembrane region" description="Helical" evidence="2">
    <location>
        <begin position="484"/>
        <end position="503"/>
    </location>
</feature>
<feature type="transmembrane region" description="Helical" evidence="2">
    <location>
        <begin position="363"/>
        <end position="382"/>
    </location>
</feature>
<comment type="subcellular location">
    <subcellularLocation>
        <location evidence="1">Cell inner membrane</location>
        <topology evidence="1">Multi-pass membrane protein</topology>
    </subcellularLocation>
</comment>
<dbReference type="NCBIfam" id="TIGR02123">
    <property type="entry name" value="TRAP_fused"/>
    <property type="match status" value="1"/>
</dbReference>
<feature type="transmembrane region" description="Helical" evidence="2">
    <location>
        <begin position="388"/>
        <end position="405"/>
    </location>
</feature>
<feature type="transmembrane region" description="Helical" evidence="2">
    <location>
        <begin position="296"/>
        <end position="316"/>
    </location>
</feature>
<keyword evidence="1" id="KW-0813">Transport</keyword>
<protein>
    <submittedName>
        <fullName evidence="4">TRAP transporter fused permease subunit</fullName>
    </submittedName>
</protein>
<comment type="caution">
    <text evidence="4">The sequence shown here is derived from an EMBL/GenBank/DDBJ whole genome shotgun (WGS) entry which is preliminary data.</text>
</comment>
<evidence type="ECO:0000313" key="5">
    <source>
        <dbReference type="Proteomes" id="UP000559404"/>
    </source>
</evidence>
<feature type="transmembrane region" description="Helical" evidence="2">
    <location>
        <begin position="455"/>
        <end position="477"/>
    </location>
</feature>
<reference evidence="4 5" key="2">
    <citation type="submission" date="2020-08" db="EMBL/GenBank/DDBJ databases">
        <title>Stappia taiwanensis sp. nov., isolated from a coastal thermal spring.</title>
        <authorList>
            <person name="Kampfer P."/>
        </authorList>
    </citation>
    <scope>NUCLEOTIDE SEQUENCE [LARGE SCALE GENOMIC DNA]</scope>
    <source>
        <strain evidence="4 5">DSM 23284</strain>
    </source>
</reference>
<evidence type="ECO:0000256" key="1">
    <source>
        <dbReference type="RuleBase" id="RU369079"/>
    </source>
</evidence>
<gene>
    <name evidence="4" type="ORF">H1W37_01690</name>
</gene>
<feature type="transmembrane region" description="Helical" evidence="2">
    <location>
        <begin position="611"/>
        <end position="631"/>
    </location>
</feature>
<feature type="transmembrane region" description="Helical" evidence="2">
    <location>
        <begin position="125"/>
        <end position="142"/>
    </location>
</feature>
<dbReference type="EMBL" id="JACEON010000001">
    <property type="protein sequence ID" value="MBA4610349.1"/>
    <property type="molecule type" value="Genomic_DNA"/>
</dbReference>
<feature type="transmembrane region" description="Helical" evidence="2">
    <location>
        <begin position="255"/>
        <end position="275"/>
    </location>
</feature>
<feature type="transmembrane region" description="Helical" evidence="2">
    <location>
        <begin position="637"/>
        <end position="656"/>
    </location>
</feature>
<keyword evidence="1" id="KW-0997">Cell inner membrane</keyword>
<dbReference type="InterPro" id="IPR011853">
    <property type="entry name" value="TRAP_DctM-Dct_fused"/>
</dbReference>
<reference evidence="4 5" key="1">
    <citation type="submission" date="2020-07" db="EMBL/GenBank/DDBJ databases">
        <authorList>
            <person name="Li M."/>
        </authorList>
    </citation>
    <scope>NUCLEOTIDE SEQUENCE [LARGE SCALE GENOMIC DNA]</scope>
    <source>
        <strain evidence="4 5">DSM 23284</strain>
    </source>
</reference>
<proteinExistence type="predicted"/>
<dbReference type="Proteomes" id="UP000559404">
    <property type="component" value="Unassembled WGS sequence"/>
</dbReference>
<feature type="transmembrane region" description="Helical" evidence="2">
    <location>
        <begin position="149"/>
        <end position="167"/>
    </location>
</feature>
<feature type="transmembrane region" description="Helical" evidence="2">
    <location>
        <begin position="33"/>
        <end position="51"/>
    </location>
</feature>
<dbReference type="Pfam" id="PF06808">
    <property type="entry name" value="DctM"/>
    <property type="match status" value="1"/>
</dbReference>
<dbReference type="PANTHER" id="PTHR43849">
    <property type="entry name" value="BLL3936 PROTEIN"/>
    <property type="match status" value="1"/>
</dbReference>
<dbReference type="GO" id="GO:0022857">
    <property type="term" value="F:transmembrane transporter activity"/>
    <property type="evidence" value="ECO:0007669"/>
    <property type="project" value="UniProtKB-UniRule"/>
</dbReference>
<name>A0A838XG19_9HYPH</name>
<dbReference type="AlphaFoldDB" id="A0A838XG19"/>
<keyword evidence="2" id="KW-0812">Transmembrane</keyword>
<feature type="transmembrane region" description="Helical" evidence="2">
    <location>
        <begin position="425"/>
        <end position="449"/>
    </location>
</feature>
<feature type="transmembrane region" description="Helical" evidence="2">
    <location>
        <begin position="197"/>
        <end position="218"/>
    </location>
</feature>
<feature type="transmembrane region" description="Helical" evidence="2">
    <location>
        <begin position="550"/>
        <end position="570"/>
    </location>
</feature>
<organism evidence="4 5">
    <name type="scientific">Stappia taiwanensis</name>
    <dbReference type="NCBI Taxonomy" id="992267"/>
    <lineage>
        <taxon>Bacteria</taxon>
        <taxon>Pseudomonadati</taxon>
        <taxon>Pseudomonadota</taxon>
        <taxon>Alphaproteobacteria</taxon>
        <taxon>Hyphomicrobiales</taxon>
        <taxon>Stappiaceae</taxon>
        <taxon>Stappia</taxon>
    </lineage>
</organism>